<dbReference type="Pfam" id="PF00535">
    <property type="entry name" value="Glycos_transf_2"/>
    <property type="match status" value="1"/>
</dbReference>
<dbReference type="PANTHER" id="PTHR43646">
    <property type="entry name" value="GLYCOSYLTRANSFERASE"/>
    <property type="match status" value="1"/>
</dbReference>
<gene>
    <name evidence="7" type="ORF">UW35_C0025G0003</name>
</gene>
<evidence type="ECO:0000313" key="7">
    <source>
        <dbReference type="EMBL" id="KKT46000.1"/>
    </source>
</evidence>
<evidence type="ECO:0000259" key="6">
    <source>
        <dbReference type="Pfam" id="PF00535"/>
    </source>
</evidence>
<accession>A0A0G1HGI1</accession>
<feature type="domain" description="Glycosyltransferase 2-like" evidence="6">
    <location>
        <begin position="10"/>
        <end position="135"/>
    </location>
</feature>
<keyword evidence="5" id="KW-0472">Membrane</keyword>
<comment type="subcellular location">
    <subcellularLocation>
        <location evidence="1">Cell membrane</location>
    </subcellularLocation>
</comment>
<dbReference type="AlphaFoldDB" id="A0A0G1HGI1"/>
<evidence type="ECO:0000256" key="5">
    <source>
        <dbReference type="ARBA" id="ARBA00023136"/>
    </source>
</evidence>
<sequence length="286" mass="32554">MAVNDQPFFSIVIPVLNEEKALPALLSDLANQTIRDFEVIVVDGHSTDKTVARAKEWKDKLPSLTVLTSKIRNVSHQRNQGAQEAKGKYILWNDADNNLPKYYLEGLRFHLHVRPVDTFTVWCNADSDKSSDRTIATYLNLLVETAYLLGNPAAFGAMIGCRTKSFQKTGGFNPEVGFAEDTEFVRQAFKKGMSFAVFHEPRYVYSLRRFRKIGILKAVKDYAILNLKYITKQRVDQKKEYPMGGELFSDMKTAQMFIKVDGSFKKLLKKPKILDKISALLSLEEK</sequence>
<evidence type="ECO:0000313" key="8">
    <source>
        <dbReference type="Proteomes" id="UP000033861"/>
    </source>
</evidence>
<dbReference type="EMBL" id="LCHZ01000025">
    <property type="protein sequence ID" value="KKT46000.1"/>
    <property type="molecule type" value="Genomic_DNA"/>
</dbReference>
<keyword evidence="4 7" id="KW-0808">Transferase</keyword>
<keyword evidence="3" id="KW-0328">Glycosyltransferase</keyword>
<evidence type="ECO:0000256" key="1">
    <source>
        <dbReference type="ARBA" id="ARBA00004236"/>
    </source>
</evidence>
<dbReference type="GO" id="GO:0005886">
    <property type="term" value="C:plasma membrane"/>
    <property type="evidence" value="ECO:0007669"/>
    <property type="project" value="UniProtKB-SubCell"/>
</dbReference>
<protein>
    <submittedName>
        <fullName evidence="7">Glycosyl transferase family 2</fullName>
    </submittedName>
</protein>
<dbReference type="GO" id="GO:0016757">
    <property type="term" value="F:glycosyltransferase activity"/>
    <property type="evidence" value="ECO:0007669"/>
    <property type="project" value="UniProtKB-KW"/>
</dbReference>
<organism evidence="7 8">
    <name type="scientific">Candidatus Collierbacteria bacterium GW2011_GWF2_44_15</name>
    <dbReference type="NCBI Taxonomy" id="1618404"/>
    <lineage>
        <taxon>Bacteria</taxon>
        <taxon>Candidatus Collieribacteriota</taxon>
    </lineage>
</organism>
<dbReference type="SUPFAM" id="SSF53448">
    <property type="entry name" value="Nucleotide-diphospho-sugar transferases"/>
    <property type="match status" value="1"/>
</dbReference>
<proteinExistence type="predicted"/>
<evidence type="ECO:0000256" key="3">
    <source>
        <dbReference type="ARBA" id="ARBA00022676"/>
    </source>
</evidence>
<dbReference type="InterPro" id="IPR029044">
    <property type="entry name" value="Nucleotide-diphossugar_trans"/>
</dbReference>
<evidence type="ECO:0000256" key="4">
    <source>
        <dbReference type="ARBA" id="ARBA00022679"/>
    </source>
</evidence>
<dbReference type="STRING" id="1618404.UW35_C0025G0003"/>
<dbReference type="Gene3D" id="3.90.550.10">
    <property type="entry name" value="Spore Coat Polysaccharide Biosynthesis Protein SpsA, Chain A"/>
    <property type="match status" value="1"/>
</dbReference>
<keyword evidence="2" id="KW-1003">Cell membrane</keyword>
<dbReference type="Proteomes" id="UP000033861">
    <property type="component" value="Unassembled WGS sequence"/>
</dbReference>
<dbReference type="PANTHER" id="PTHR43646:SF2">
    <property type="entry name" value="GLYCOSYLTRANSFERASE 2-LIKE DOMAIN-CONTAINING PROTEIN"/>
    <property type="match status" value="1"/>
</dbReference>
<evidence type="ECO:0000256" key="2">
    <source>
        <dbReference type="ARBA" id="ARBA00022475"/>
    </source>
</evidence>
<reference evidence="7 8" key="1">
    <citation type="journal article" date="2015" name="Nature">
        <title>rRNA introns, odd ribosomes, and small enigmatic genomes across a large radiation of phyla.</title>
        <authorList>
            <person name="Brown C.T."/>
            <person name="Hug L.A."/>
            <person name="Thomas B.C."/>
            <person name="Sharon I."/>
            <person name="Castelle C.J."/>
            <person name="Singh A."/>
            <person name="Wilkins M.J."/>
            <person name="Williams K.H."/>
            <person name="Banfield J.F."/>
        </authorList>
    </citation>
    <scope>NUCLEOTIDE SEQUENCE [LARGE SCALE GENOMIC DNA]</scope>
</reference>
<comment type="caution">
    <text evidence="7">The sequence shown here is derived from an EMBL/GenBank/DDBJ whole genome shotgun (WGS) entry which is preliminary data.</text>
</comment>
<name>A0A0G1HGI1_9BACT</name>
<dbReference type="InterPro" id="IPR001173">
    <property type="entry name" value="Glyco_trans_2-like"/>
</dbReference>